<keyword evidence="7" id="KW-1185">Reference proteome</keyword>
<reference evidence="6" key="2">
    <citation type="submission" date="2021-02" db="EMBL/GenBank/DDBJ databases">
        <authorList>
            <person name="Kimball J.A."/>
            <person name="Haas M.W."/>
            <person name="Macchietto M."/>
            <person name="Kono T."/>
            <person name="Duquette J."/>
            <person name="Shao M."/>
        </authorList>
    </citation>
    <scope>NUCLEOTIDE SEQUENCE</scope>
    <source>
        <tissue evidence="6">Fresh leaf tissue</tissue>
    </source>
</reference>
<protein>
    <recommendedName>
        <fullName evidence="8">Remorin C-terminal domain-containing protein</fullName>
    </recommendedName>
</protein>
<evidence type="ECO:0000256" key="2">
    <source>
        <dbReference type="SAM" id="Coils"/>
    </source>
</evidence>
<dbReference type="EMBL" id="JAAALK010000283">
    <property type="protein sequence ID" value="KAG8071606.1"/>
    <property type="molecule type" value="Genomic_DNA"/>
</dbReference>
<dbReference type="PANTHER" id="PTHR31775">
    <property type="entry name" value="OS02G0117200 PROTEIN"/>
    <property type="match status" value="1"/>
</dbReference>
<organism evidence="6 7">
    <name type="scientific">Zizania palustris</name>
    <name type="common">Northern wild rice</name>
    <dbReference type="NCBI Taxonomy" id="103762"/>
    <lineage>
        <taxon>Eukaryota</taxon>
        <taxon>Viridiplantae</taxon>
        <taxon>Streptophyta</taxon>
        <taxon>Embryophyta</taxon>
        <taxon>Tracheophyta</taxon>
        <taxon>Spermatophyta</taxon>
        <taxon>Magnoliopsida</taxon>
        <taxon>Liliopsida</taxon>
        <taxon>Poales</taxon>
        <taxon>Poaceae</taxon>
        <taxon>BOP clade</taxon>
        <taxon>Oryzoideae</taxon>
        <taxon>Oryzeae</taxon>
        <taxon>Zizaniinae</taxon>
        <taxon>Zizania</taxon>
    </lineage>
</organism>
<reference evidence="6" key="1">
    <citation type="journal article" date="2021" name="bioRxiv">
        <title>Whole Genome Assembly and Annotation of Northern Wild Rice, Zizania palustris L., Supports a Whole Genome Duplication in the Zizania Genus.</title>
        <authorList>
            <person name="Haas M."/>
            <person name="Kono T."/>
            <person name="Macchietto M."/>
            <person name="Millas R."/>
            <person name="McGilp L."/>
            <person name="Shao M."/>
            <person name="Duquette J."/>
            <person name="Hirsch C.N."/>
            <person name="Kimball J."/>
        </authorList>
    </citation>
    <scope>NUCLEOTIDE SEQUENCE</scope>
    <source>
        <tissue evidence="6">Fresh leaf tissue</tissue>
    </source>
</reference>
<dbReference type="Pfam" id="PF03766">
    <property type="entry name" value="Remorin_N"/>
    <property type="match status" value="1"/>
</dbReference>
<name>A0A8J5S9B4_ZIZPA</name>
<dbReference type="Pfam" id="PF03763">
    <property type="entry name" value="Remorin_C"/>
    <property type="match status" value="1"/>
</dbReference>
<proteinExistence type="inferred from homology"/>
<gene>
    <name evidence="6" type="ORF">GUJ93_ZPchr0006g40999</name>
</gene>
<evidence type="ECO:0000256" key="1">
    <source>
        <dbReference type="ARBA" id="ARBA00005711"/>
    </source>
</evidence>
<dbReference type="OrthoDB" id="684343at2759"/>
<dbReference type="Proteomes" id="UP000729402">
    <property type="component" value="Unassembled WGS sequence"/>
</dbReference>
<evidence type="ECO:0000259" key="4">
    <source>
        <dbReference type="Pfam" id="PF03763"/>
    </source>
</evidence>
<feature type="coiled-coil region" evidence="2">
    <location>
        <begin position="118"/>
        <end position="149"/>
    </location>
</feature>
<dbReference type="PANTHER" id="PTHR31775:SF5">
    <property type="entry name" value="REMORIN 1.4"/>
    <property type="match status" value="1"/>
</dbReference>
<dbReference type="InterPro" id="IPR005518">
    <property type="entry name" value="Remorin_N"/>
</dbReference>
<feature type="compositionally biased region" description="Low complexity" evidence="3">
    <location>
        <begin position="1"/>
        <end position="16"/>
    </location>
</feature>
<evidence type="ECO:0008006" key="8">
    <source>
        <dbReference type="Google" id="ProtNLM"/>
    </source>
</evidence>
<evidence type="ECO:0000256" key="3">
    <source>
        <dbReference type="SAM" id="MobiDB-lite"/>
    </source>
</evidence>
<evidence type="ECO:0000313" key="7">
    <source>
        <dbReference type="Proteomes" id="UP000729402"/>
    </source>
</evidence>
<dbReference type="AlphaFoldDB" id="A0A8J5S9B4"/>
<comment type="similarity">
    <text evidence="1">Belongs to the remorin family.</text>
</comment>
<keyword evidence="2" id="KW-0175">Coiled coil</keyword>
<comment type="caution">
    <text evidence="6">The sequence shown here is derived from an EMBL/GenBank/DDBJ whole genome shotgun (WGS) entry which is preliminary data.</text>
</comment>
<feature type="domain" description="Remorin C-terminal" evidence="4">
    <location>
        <begin position="83"/>
        <end position="188"/>
    </location>
</feature>
<feature type="domain" description="Remorin N-terminal" evidence="5">
    <location>
        <begin position="22"/>
        <end position="79"/>
    </location>
</feature>
<evidence type="ECO:0000259" key="5">
    <source>
        <dbReference type="Pfam" id="PF03766"/>
    </source>
</evidence>
<accession>A0A8J5S9B4</accession>
<feature type="region of interest" description="Disordered" evidence="3">
    <location>
        <begin position="1"/>
        <end position="24"/>
    </location>
</feature>
<dbReference type="InterPro" id="IPR005516">
    <property type="entry name" value="Remorin_C"/>
</dbReference>
<sequence length="195" mass="21467">MGAVALKEAEVPAAPEAAKDDAAADEKAIIPASKCDDTEPPADDSKAVVIFVEKVTDKPYAEEVAPRSSNDRDVALAKVETDKRNSLVKAWLENEKAQAENKASMKLSAILSWENTKKADIKTQLKKKEEELERKKAEYAEKTKNKEAIVHKEAEEKRAMVLAQRGEDMIKAEEMAARYRATGVAPKKHLSCFGA</sequence>
<evidence type="ECO:0000313" key="6">
    <source>
        <dbReference type="EMBL" id="KAG8071606.1"/>
    </source>
</evidence>